<name>A0AAV1RX68_9ROSI</name>
<comment type="caution">
    <text evidence="1">The sequence shown here is derived from an EMBL/GenBank/DDBJ whole genome shotgun (WGS) entry which is preliminary data.</text>
</comment>
<accession>A0AAV1RX68</accession>
<keyword evidence="2" id="KW-1185">Reference proteome</keyword>
<protein>
    <submittedName>
        <fullName evidence="1">Uncharacterized protein</fullName>
    </submittedName>
</protein>
<evidence type="ECO:0000313" key="2">
    <source>
        <dbReference type="Proteomes" id="UP001314170"/>
    </source>
</evidence>
<dbReference type="Proteomes" id="UP001314170">
    <property type="component" value="Unassembled WGS sequence"/>
</dbReference>
<organism evidence="1 2">
    <name type="scientific">Dovyalis caffra</name>
    <dbReference type="NCBI Taxonomy" id="77055"/>
    <lineage>
        <taxon>Eukaryota</taxon>
        <taxon>Viridiplantae</taxon>
        <taxon>Streptophyta</taxon>
        <taxon>Embryophyta</taxon>
        <taxon>Tracheophyta</taxon>
        <taxon>Spermatophyta</taxon>
        <taxon>Magnoliopsida</taxon>
        <taxon>eudicotyledons</taxon>
        <taxon>Gunneridae</taxon>
        <taxon>Pentapetalae</taxon>
        <taxon>rosids</taxon>
        <taxon>fabids</taxon>
        <taxon>Malpighiales</taxon>
        <taxon>Salicaceae</taxon>
        <taxon>Flacourtieae</taxon>
        <taxon>Dovyalis</taxon>
    </lineage>
</organism>
<sequence>MGPCGLNPSVERLNLEPKQLGLLEHPFINSLANVYEVGYHHLHTSTVSPKTVCQDAHNTQVGEVYACQKSGENLNAELPMPQFS</sequence>
<dbReference type="AlphaFoldDB" id="A0AAV1RX68"/>
<evidence type="ECO:0000313" key="1">
    <source>
        <dbReference type="EMBL" id="CAK7341585.1"/>
    </source>
</evidence>
<gene>
    <name evidence="1" type="ORF">DCAF_LOCUS16358</name>
</gene>
<proteinExistence type="predicted"/>
<reference evidence="1 2" key="1">
    <citation type="submission" date="2024-01" db="EMBL/GenBank/DDBJ databases">
        <authorList>
            <person name="Waweru B."/>
        </authorList>
    </citation>
    <scope>NUCLEOTIDE SEQUENCE [LARGE SCALE GENOMIC DNA]</scope>
</reference>
<dbReference type="EMBL" id="CAWUPB010001160">
    <property type="protein sequence ID" value="CAK7341585.1"/>
    <property type="molecule type" value="Genomic_DNA"/>
</dbReference>